<keyword evidence="2" id="KW-1185">Reference proteome</keyword>
<dbReference type="EMBL" id="CP034759">
    <property type="protein sequence ID" value="QBG34383.1"/>
    <property type="molecule type" value="Genomic_DNA"/>
</dbReference>
<sequence>MVSKTQEFKLRMSYVNADNLYEWVGDNFKNFDCWRNYEEKNRDQINLWEDERLFRIVEGAKSGLINEVLKGNASAVSQLKSLLGFGRPVGRPKGTTNLGDEHKAAIELKVTEDYSADIERLAK</sequence>
<evidence type="ECO:0000313" key="2">
    <source>
        <dbReference type="Proteomes" id="UP000290244"/>
    </source>
</evidence>
<organism evidence="1 2">
    <name type="scientific">Litorilituus sediminis</name>
    <dbReference type="NCBI Taxonomy" id="718192"/>
    <lineage>
        <taxon>Bacteria</taxon>
        <taxon>Pseudomonadati</taxon>
        <taxon>Pseudomonadota</taxon>
        <taxon>Gammaproteobacteria</taxon>
        <taxon>Alteromonadales</taxon>
        <taxon>Colwelliaceae</taxon>
        <taxon>Litorilituus</taxon>
    </lineage>
</organism>
<gene>
    <name evidence="1" type="ORF">EMK97_00830</name>
</gene>
<dbReference type="AlphaFoldDB" id="A0A4P6P0I0"/>
<protein>
    <submittedName>
        <fullName evidence="1">Uncharacterized protein</fullName>
    </submittedName>
</protein>
<accession>A0A4P6P0I0</accession>
<name>A0A4P6P0I0_9GAMM</name>
<evidence type="ECO:0000313" key="1">
    <source>
        <dbReference type="EMBL" id="QBG34383.1"/>
    </source>
</evidence>
<dbReference type="RefSeq" id="WP_130598539.1">
    <property type="nucleotide sequence ID" value="NZ_CP034759.1"/>
</dbReference>
<proteinExistence type="predicted"/>
<dbReference type="Proteomes" id="UP000290244">
    <property type="component" value="Chromosome"/>
</dbReference>
<dbReference type="KEGG" id="lsd:EMK97_00830"/>
<reference evidence="1 2" key="1">
    <citation type="submission" date="2018-12" db="EMBL/GenBank/DDBJ databases">
        <title>Complete genome of Litorilituus sediminis.</title>
        <authorList>
            <person name="Liu A."/>
            <person name="Rong J."/>
        </authorList>
    </citation>
    <scope>NUCLEOTIDE SEQUENCE [LARGE SCALE GENOMIC DNA]</scope>
    <source>
        <strain evidence="1 2">JCM 17549</strain>
    </source>
</reference>